<accession>A0ACC1YY76</accession>
<comment type="caution">
    <text evidence="1">The sequence shown here is derived from an EMBL/GenBank/DDBJ whole genome shotgun (WGS) entry which is preliminary data.</text>
</comment>
<evidence type="ECO:0000313" key="1">
    <source>
        <dbReference type="EMBL" id="KAJ4728740.1"/>
    </source>
</evidence>
<dbReference type="EMBL" id="CM051394">
    <property type="protein sequence ID" value="KAJ4728740.1"/>
    <property type="molecule type" value="Genomic_DNA"/>
</dbReference>
<gene>
    <name evidence="1" type="ORF">OWV82_001629</name>
</gene>
<proteinExistence type="predicted"/>
<evidence type="ECO:0000313" key="2">
    <source>
        <dbReference type="Proteomes" id="UP001164539"/>
    </source>
</evidence>
<organism evidence="1 2">
    <name type="scientific">Melia azedarach</name>
    <name type="common">Chinaberry tree</name>
    <dbReference type="NCBI Taxonomy" id="155640"/>
    <lineage>
        <taxon>Eukaryota</taxon>
        <taxon>Viridiplantae</taxon>
        <taxon>Streptophyta</taxon>
        <taxon>Embryophyta</taxon>
        <taxon>Tracheophyta</taxon>
        <taxon>Spermatophyta</taxon>
        <taxon>Magnoliopsida</taxon>
        <taxon>eudicotyledons</taxon>
        <taxon>Gunneridae</taxon>
        <taxon>Pentapetalae</taxon>
        <taxon>rosids</taxon>
        <taxon>malvids</taxon>
        <taxon>Sapindales</taxon>
        <taxon>Meliaceae</taxon>
        <taxon>Melia</taxon>
    </lineage>
</organism>
<name>A0ACC1YY76_MELAZ</name>
<keyword evidence="2" id="KW-1185">Reference proteome</keyword>
<protein>
    <submittedName>
        <fullName evidence="1">VQ motif containing protein</fullName>
    </submittedName>
</protein>
<dbReference type="Proteomes" id="UP001164539">
    <property type="component" value="Chromosome 1"/>
</dbReference>
<reference evidence="1 2" key="1">
    <citation type="journal article" date="2023" name="Science">
        <title>Complex scaffold remodeling in plant triterpene biosynthesis.</title>
        <authorList>
            <person name="De La Pena R."/>
            <person name="Hodgson H."/>
            <person name="Liu J.C."/>
            <person name="Stephenson M.J."/>
            <person name="Martin A.C."/>
            <person name="Owen C."/>
            <person name="Harkess A."/>
            <person name="Leebens-Mack J."/>
            <person name="Jimenez L.E."/>
            <person name="Osbourn A."/>
            <person name="Sattely E.S."/>
        </authorList>
    </citation>
    <scope>NUCLEOTIDE SEQUENCE [LARGE SCALE GENOMIC DNA]</scope>
    <source>
        <strain evidence="2">cv. JPN11</strain>
        <tissue evidence="1">Leaf</tissue>
    </source>
</reference>
<sequence>MQVLRPKVYITESFNFKRLVQDLTGNGSSTTQFPPPLTRSATETQLENIDAPVIDNRNEDDGGRGQSSLEAYSFEFCNNLLSPSTEGVREEESQMYLNDATYDMLSTNQAAGADWLAYQDLESWLLDIEQQPCSSFNGFGQHQEVSIYDYELSGLI</sequence>